<dbReference type="PROSITE" id="PS50931">
    <property type="entry name" value="HTH_LYSR"/>
    <property type="match status" value="1"/>
</dbReference>
<dbReference type="RefSeq" id="WP_017677784.1">
    <property type="nucleotide sequence ID" value="NZ_FMZQ01000009.1"/>
</dbReference>
<dbReference type="Gene3D" id="3.40.190.290">
    <property type="match status" value="1"/>
</dbReference>
<evidence type="ECO:0000256" key="2">
    <source>
        <dbReference type="ARBA" id="ARBA00023015"/>
    </source>
</evidence>
<evidence type="ECO:0000313" key="6">
    <source>
        <dbReference type="Proteomes" id="UP000199467"/>
    </source>
</evidence>
<accession>A0A1G6R8B4</accession>
<dbReference type="PANTHER" id="PTHR30537">
    <property type="entry name" value="HTH-TYPE TRANSCRIPTIONAL REGULATOR"/>
    <property type="match status" value="1"/>
</dbReference>
<dbReference type="GO" id="GO:0003700">
    <property type="term" value="F:DNA-binding transcription factor activity"/>
    <property type="evidence" value="ECO:0007669"/>
    <property type="project" value="InterPro"/>
</dbReference>
<dbReference type="InterPro" id="IPR036390">
    <property type="entry name" value="WH_DNA-bd_sf"/>
</dbReference>
<protein>
    <submittedName>
        <fullName evidence="5">DNA-binding transcriptional regulator, LysR family</fullName>
    </submittedName>
</protein>
<dbReference type="Pfam" id="PF03466">
    <property type="entry name" value="LysR_substrate"/>
    <property type="match status" value="1"/>
</dbReference>
<proteinExistence type="inferred from homology"/>
<keyword evidence="2" id="KW-0805">Transcription regulation</keyword>
<evidence type="ECO:0000256" key="4">
    <source>
        <dbReference type="ARBA" id="ARBA00023163"/>
    </source>
</evidence>
<gene>
    <name evidence="5" type="ORF">SAMN05216576_109109</name>
</gene>
<dbReference type="EMBL" id="FMZQ01000009">
    <property type="protein sequence ID" value="SDD00758.1"/>
    <property type="molecule type" value="Genomic_DNA"/>
</dbReference>
<dbReference type="InterPro" id="IPR036388">
    <property type="entry name" value="WH-like_DNA-bd_sf"/>
</dbReference>
<dbReference type="PRINTS" id="PR00039">
    <property type="entry name" value="HTHLYSR"/>
</dbReference>
<dbReference type="Proteomes" id="UP000199467">
    <property type="component" value="Unassembled WGS sequence"/>
</dbReference>
<dbReference type="PANTHER" id="PTHR30537:SF72">
    <property type="entry name" value="LYSR FAMILY TRANSCRIPTIONAL REGULATOR"/>
    <property type="match status" value="1"/>
</dbReference>
<evidence type="ECO:0000313" key="5">
    <source>
        <dbReference type="EMBL" id="SDD00758.1"/>
    </source>
</evidence>
<dbReference type="CDD" id="cd08422">
    <property type="entry name" value="PBP2_CrgA_like"/>
    <property type="match status" value="1"/>
</dbReference>
<dbReference type="InterPro" id="IPR058163">
    <property type="entry name" value="LysR-type_TF_proteobact-type"/>
</dbReference>
<dbReference type="AlphaFoldDB" id="A0A1G6R8B4"/>
<dbReference type="Pfam" id="PF00126">
    <property type="entry name" value="HTH_1"/>
    <property type="match status" value="1"/>
</dbReference>
<comment type="similarity">
    <text evidence="1">Belongs to the LysR transcriptional regulatory family.</text>
</comment>
<dbReference type="InterPro" id="IPR005119">
    <property type="entry name" value="LysR_subst-bd"/>
</dbReference>
<reference evidence="6" key="1">
    <citation type="submission" date="2016-10" db="EMBL/GenBank/DDBJ databases">
        <authorList>
            <person name="Varghese N."/>
            <person name="Submissions S."/>
        </authorList>
    </citation>
    <scope>NUCLEOTIDE SEQUENCE [LARGE SCALE GENOMIC DNA]</scope>
    <source>
        <strain evidence="6">DSM 26382</strain>
    </source>
</reference>
<dbReference type="GO" id="GO:0006351">
    <property type="term" value="P:DNA-templated transcription"/>
    <property type="evidence" value="ECO:0007669"/>
    <property type="project" value="TreeGrafter"/>
</dbReference>
<keyword evidence="4" id="KW-0804">Transcription</keyword>
<evidence type="ECO:0000256" key="1">
    <source>
        <dbReference type="ARBA" id="ARBA00009437"/>
    </source>
</evidence>
<sequence>METLTNLESFVRSAESGSFSAAARRLALTPAAVSRNVAMLERNLGVRLFQRSTRKLTLTEAGESFLAAVGGNLESLQNAIAAVSADDGQPAGVLKISVAPSFGIGYLLPLLPEFLQRYPRVRPEWHFENRTVDLIAEGYDAAIGGGFELASGVVARTLAPLHVIAFASPAYLARHTLPADPSGLIDLDCIVMRSLSSGRIRTWNMRNAQGDEVIATMRETVVVNDPTAVREAARLGLGVAMLAVPDVLPELESGELVRVLPRWWADAGALSLYYPSRQLMPGKTRSFIDFVVEAFQREDYARRFAGSLG</sequence>
<dbReference type="GO" id="GO:0043565">
    <property type="term" value="F:sequence-specific DNA binding"/>
    <property type="evidence" value="ECO:0007669"/>
    <property type="project" value="TreeGrafter"/>
</dbReference>
<dbReference type="SUPFAM" id="SSF53850">
    <property type="entry name" value="Periplasmic binding protein-like II"/>
    <property type="match status" value="1"/>
</dbReference>
<dbReference type="FunFam" id="1.10.10.10:FF:000001">
    <property type="entry name" value="LysR family transcriptional regulator"/>
    <property type="match status" value="1"/>
</dbReference>
<dbReference type="InterPro" id="IPR000847">
    <property type="entry name" value="LysR_HTH_N"/>
</dbReference>
<name>A0A1G6R8B4_9GAMM</name>
<evidence type="ECO:0000256" key="3">
    <source>
        <dbReference type="ARBA" id="ARBA00023125"/>
    </source>
</evidence>
<organism evidence="5 6">
    <name type="scientific">Ectopseudomonas chengduensis</name>
    <dbReference type="NCBI Taxonomy" id="489632"/>
    <lineage>
        <taxon>Bacteria</taxon>
        <taxon>Pseudomonadati</taxon>
        <taxon>Pseudomonadota</taxon>
        <taxon>Gammaproteobacteria</taxon>
        <taxon>Pseudomonadales</taxon>
        <taxon>Pseudomonadaceae</taxon>
        <taxon>Ectopseudomonas</taxon>
    </lineage>
</organism>
<dbReference type="GeneID" id="83640694"/>
<keyword evidence="3 5" id="KW-0238">DNA-binding</keyword>
<keyword evidence="6" id="KW-1185">Reference proteome</keyword>
<dbReference type="Gene3D" id="1.10.10.10">
    <property type="entry name" value="Winged helix-like DNA-binding domain superfamily/Winged helix DNA-binding domain"/>
    <property type="match status" value="1"/>
</dbReference>
<dbReference type="SUPFAM" id="SSF46785">
    <property type="entry name" value="Winged helix' DNA-binding domain"/>
    <property type="match status" value="1"/>
</dbReference>